<dbReference type="GO" id="GO:0016773">
    <property type="term" value="F:phosphotransferase activity, alcohol group as acceptor"/>
    <property type="evidence" value="ECO:0007669"/>
    <property type="project" value="UniProtKB-UniRule"/>
</dbReference>
<comment type="caution">
    <text evidence="2">The sequence shown here is derived from an EMBL/GenBank/DDBJ whole genome shotgun (WGS) entry which is preliminary data.</text>
</comment>
<dbReference type="EMBL" id="PVTV01000016">
    <property type="protein sequence ID" value="PRY96829.1"/>
    <property type="molecule type" value="Genomic_DNA"/>
</dbReference>
<dbReference type="PANTHER" id="PTHR30605:SF0">
    <property type="entry name" value="ANHYDRO-N-ACETYLMURAMIC ACID KINASE"/>
    <property type="match status" value="1"/>
</dbReference>
<dbReference type="InterPro" id="IPR043129">
    <property type="entry name" value="ATPase_NBD"/>
</dbReference>
<dbReference type="UniPathway" id="UPA00544"/>
<dbReference type="SUPFAM" id="SSF53067">
    <property type="entry name" value="Actin-like ATPase domain"/>
    <property type="match status" value="1"/>
</dbReference>
<keyword evidence="3" id="KW-1185">Reference proteome</keyword>
<feature type="binding site" evidence="1">
    <location>
        <begin position="12"/>
        <end position="19"/>
    </location>
    <ligand>
        <name>ATP</name>
        <dbReference type="ChEBI" id="CHEBI:30616"/>
    </ligand>
</feature>
<gene>
    <name evidence="1" type="primary">anmK</name>
    <name evidence="2" type="ORF">BCM14_2584</name>
</gene>
<accession>A0A2T0XD02</accession>
<keyword evidence="1" id="KW-0119">Carbohydrate metabolism</keyword>
<evidence type="ECO:0000256" key="1">
    <source>
        <dbReference type="HAMAP-Rule" id="MF_01270"/>
    </source>
</evidence>
<sequence length="366" mass="38984">MTGQIYVGLMSGTSLDGVDAVVAEFDQQGTPKLLARASEHFSPGLRHELLSLNSSGADELARAAIVSQALARLYATVTKQAIFAAGLTSQDISAIGAHGQTVRHQPQAGYTIQLNSPALLAELTQIDVVADFRSRDVAAGGQGAPLVPMFHQYVFMGNEPRVVLNLGGIANITVLDPDKPLLGFDTGPANVLMDLWCERHTGQAYDHSGQWGGSGLVNKALLEHLISSEPWFDLPAPKSTGRDLFHADWLNERLSAFVETPQNVQATLRALTAQTISQAIERYATQAKDVLVCGGGAKNALLMRDLGNLLKRPVTATDYHGISSQDVEALAFAWLAWANQNDVKASNPAVTGAQGARLLGATWKAG</sequence>
<proteinExistence type="inferred from homology"/>
<dbReference type="HAMAP" id="MF_01270">
    <property type="entry name" value="AnhMurNAc_kinase"/>
    <property type="match status" value="1"/>
</dbReference>
<dbReference type="Proteomes" id="UP000238308">
    <property type="component" value="Unassembled WGS sequence"/>
</dbReference>
<comment type="pathway">
    <text evidence="1">Cell wall biogenesis; peptidoglycan recycling.</text>
</comment>
<dbReference type="GO" id="GO:0006040">
    <property type="term" value="P:amino sugar metabolic process"/>
    <property type="evidence" value="ECO:0007669"/>
    <property type="project" value="InterPro"/>
</dbReference>
<dbReference type="NCBIfam" id="NF007139">
    <property type="entry name" value="PRK09585.1-3"/>
    <property type="match status" value="1"/>
</dbReference>
<dbReference type="GO" id="GO:0097175">
    <property type="term" value="P:1,6-anhydro-N-acetyl-beta-muramic acid catabolic process"/>
    <property type="evidence" value="ECO:0007669"/>
    <property type="project" value="UniProtKB-UniRule"/>
</dbReference>
<dbReference type="InterPro" id="IPR005338">
    <property type="entry name" value="Anhydro_N_Ac-Mur_kinase"/>
</dbReference>
<protein>
    <recommendedName>
        <fullName evidence="1">Anhydro-N-acetylmuramic acid kinase</fullName>
        <ecNumber evidence="1">2.7.1.170</ecNumber>
    </recommendedName>
    <alternativeName>
        <fullName evidence="1">AnhMurNAc kinase</fullName>
    </alternativeName>
</protein>
<evidence type="ECO:0000313" key="2">
    <source>
        <dbReference type="EMBL" id="PRY96829.1"/>
    </source>
</evidence>
<comment type="catalytic activity">
    <reaction evidence="1">
        <text>1,6-anhydro-N-acetyl-beta-muramate + ATP + H2O = N-acetyl-D-muramate 6-phosphate + ADP + H(+)</text>
        <dbReference type="Rhea" id="RHEA:24952"/>
        <dbReference type="ChEBI" id="CHEBI:15377"/>
        <dbReference type="ChEBI" id="CHEBI:15378"/>
        <dbReference type="ChEBI" id="CHEBI:30616"/>
        <dbReference type="ChEBI" id="CHEBI:58690"/>
        <dbReference type="ChEBI" id="CHEBI:58722"/>
        <dbReference type="ChEBI" id="CHEBI:456216"/>
        <dbReference type="EC" id="2.7.1.170"/>
    </reaction>
</comment>
<dbReference type="AlphaFoldDB" id="A0A2T0XD02"/>
<comment type="pathway">
    <text evidence="1">Amino-sugar metabolism; 1,6-anhydro-N-acetylmuramate degradation.</text>
</comment>
<evidence type="ECO:0000313" key="3">
    <source>
        <dbReference type="Proteomes" id="UP000238308"/>
    </source>
</evidence>
<keyword evidence="1 2" id="KW-0418">Kinase</keyword>
<keyword evidence="1" id="KW-0547">Nucleotide-binding</keyword>
<dbReference type="GO" id="GO:0009254">
    <property type="term" value="P:peptidoglycan turnover"/>
    <property type="evidence" value="ECO:0007669"/>
    <property type="project" value="UniProtKB-UniRule"/>
</dbReference>
<organism evidence="2 3">
    <name type="scientific">Jezberella montanilacus</name>
    <dbReference type="NCBI Taxonomy" id="323426"/>
    <lineage>
        <taxon>Bacteria</taxon>
        <taxon>Pseudomonadati</taxon>
        <taxon>Pseudomonadota</taxon>
        <taxon>Betaproteobacteria</taxon>
        <taxon>Burkholderiales</taxon>
        <taxon>Alcaligenaceae</taxon>
        <taxon>Jezberella</taxon>
    </lineage>
</organism>
<dbReference type="GO" id="GO:0005524">
    <property type="term" value="F:ATP binding"/>
    <property type="evidence" value="ECO:0007669"/>
    <property type="project" value="UniProtKB-UniRule"/>
</dbReference>
<dbReference type="GO" id="GO:0016301">
    <property type="term" value="F:kinase activity"/>
    <property type="evidence" value="ECO:0007669"/>
    <property type="project" value="UniProtKB-KW"/>
</dbReference>
<reference evidence="2 3" key="1">
    <citation type="submission" date="2018-03" db="EMBL/GenBank/DDBJ databases">
        <title>Genomic Encyclopedia of Type Strains, Phase III (KMG-III): the genomes of soil and plant-associated and newly described type strains.</title>
        <authorList>
            <person name="Whitman W."/>
        </authorList>
    </citation>
    <scope>NUCLEOTIDE SEQUENCE [LARGE SCALE GENOMIC DNA]</scope>
    <source>
        <strain evidence="2 3">MWH-P2sevCIIIb</strain>
    </source>
</reference>
<comment type="function">
    <text evidence="1">Catalyzes the specific phosphorylation of 1,6-anhydro-N-acetylmuramic acid (anhMurNAc) with the simultaneous cleavage of the 1,6-anhydro ring, generating MurNAc-6-P. Is required for the utilization of anhMurNAc either imported from the medium or derived from its own cell wall murein, and thus plays a role in cell wall recycling.</text>
</comment>
<keyword evidence="1" id="KW-0067">ATP-binding</keyword>
<dbReference type="PANTHER" id="PTHR30605">
    <property type="entry name" value="ANHYDRO-N-ACETYLMURAMIC ACID KINASE"/>
    <property type="match status" value="1"/>
</dbReference>
<name>A0A2T0XD02_9BURK</name>
<dbReference type="Pfam" id="PF03702">
    <property type="entry name" value="AnmK"/>
    <property type="match status" value="1"/>
</dbReference>
<dbReference type="OrthoDB" id="9763949at2"/>
<dbReference type="UniPathway" id="UPA00343"/>
<keyword evidence="1" id="KW-0808">Transferase</keyword>
<comment type="similarity">
    <text evidence="1">Belongs to the anhydro-N-acetylmuramic acid kinase family.</text>
</comment>
<dbReference type="RefSeq" id="WP_106228415.1">
    <property type="nucleotide sequence ID" value="NZ_PVTV01000016.1"/>
</dbReference>
<dbReference type="Gene3D" id="3.30.420.40">
    <property type="match status" value="2"/>
</dbReference>
<dbReference type="EC" id="2.7.1.170" evidence="1"/>